<sequence length="111" mass="12720">MATSELRLTYRTRRWNAHTTLRFTPTASGWDLRAKAIHGAVEPDGSPFLVSNLQQDNVKYPKGLDGFVDFVWRQLQADEIDGQQAQVMFDELGAWITQCEQGQPVWPGWNR</sequence>
<evidence type="ECO:0000313" key="1">
    <source>
        <dbReference type="EMBL" id="CAG9183927.1"/>
    </source>
</evidence>
<name>A0ABN7ZIQ5_9BURK</name>
<accession>A0ABN7ZIQ5</accession>
<dbReference type="Proteomes" id="UP000706525">
    <property type="component" value="Unassembled WGS sequence"/>
</dbReference>
<organism evidence="1 2">
    <name type="scientific">Cupriavidus pampae</name>
    <dbReference type="NCBI Taxonomy" id="659251"/>
    <lineage>
        <taxon>Bacteria</taxon>
        <taxon>Pseudomonadati</taxon>
        <taxon>Pseudomonadota</taxon>
        <taxon>Betaproteobacteria</taxon>
        <taxon>Burkholderiales</taxon>
        <taxon>Burkholderiaceae</taxon>
        <taxon>Cupriavidus</taxon>
    </lineage>
</organism>
<dbReference type="InterPro" id="IPR048474">
    <property type="entry name" value="M1E1E6-like_sf"/>
</dbReference>
<evidence type="ECO:0008006" key="3">
    <source>
        <dbReference type="Google" id="ProtNLM"/>
    </source>
</evidence>
<dbReference type="EMBL" id="CAJZAG010000012">
    <property type="protein sequence ID" value="CAG9183927.1"/>
    <property type="molecule type" value="Genomic_DNA"/>
</dbReference>
<dbReference type="RefSeq" id="WP_223994083.1">
    <property type="nucleotide sequence ID" value="NZ_CAJZAG010000012.1"/>
</dbReference>
<reference evidence="1 2" key="1">
    <citation type="submission" date="2021-08" db="EMBL/GenBank/DDBJ databases">
        <authorList>
            <person name="Peeters C."/>
        </authorList>
    </citation>
    <scope>NUCLEOTIDE SEQUENCE [LARGE SCALE GENOMIC DNA]</scope>
    <source>
        <strain evidence="1 2">LMG 32289</strain>
    </source>
</reference>
<evidence type="ECO:0000313" key="2">
    <source>
        <dbReference type="Proteomes" id="UP000706525"/>
    </source>
</evidence>
<comment type="caution">
    <text evidence="1">The sequence shown here is derived from an EMBL/GenBank/DDBJ whole genome shotgun (WGS) entry which is preliminary data.</text>
</comment>
<proteinExistence type="predicted"/>
<keyword evidence="2" id="KW-1185">Reference proteome</keyword>
<protein>
    <recommendedName>
        <fullName evidence="3">Gfo/Idh/MocA-like oxidoreductase C-terminal domain-containing protein</fullName>
    </recommendedName>
</protein>
<gene>
    <name evidence="1" type="ORF">LMG32289_05464</name>
</gene>
<dbReference type="Gene3D" id="3.30.2210.10">
    <property type="entry name" value="Integron cassette protein superfamily"/>
    <property type="match status" value="1"/>
</dbReference>